<evidence type="ECO:0000256" key="11">
    <source>
        <dbReference type="SAM" id="Phobius"/>
    </source>
</evidence>
<keyword evidence="8 11" id="KW-0472">Membrane</keyword>
<dbReference type="NCBIfam" id="TIGR00540">
    <property type="entry name" value="TPR_hemY_coli"/>
    <property type="match status" value="1"/>
</dbReference>
<evidence type="ECO:0000256" key="5">
    <source>
        <dbReference type="ARBA" id="ARBA00022519"/>
    </source>
</evidence>
<keyword evidence="5" id="KW-0997">Cell inner membrane</keyword>
<dbReference type="RefSeq" id="WP_265128691.1">
    <property type="nucleotide sequence ID" value="NZ_JAPCHY010000013.1"/>
</dbReference>
<keyword evidence="14" id="KW-1185">Reference proteome</keyword>
<dbReference type="Proteomes" id="UP001209922">
    <property type="component" value="Unassembled WGS sequence"/>
</dbReference>
<keyword evidence="9" id="KW-0627">Porphyrin biosynthesis</keyword>
<dbReference type="InterPro" id="IPR010817">
    <property type="entry name" value="HemY_N"/>
</dbReference>
<evidence type="ECO:0000259" key="12">
    <source>
        <dbReference type="Pfam" id="PF07219"/>
    </source>
</evidence>
<dbReference type="Pfam" id="PF07219">
    <property type="entry name" value="HemY_N"/>
    <property type="match status" value="1"/>
</dbReference>
<comment type="subcellular location">
    <subcellularLocation>
        <location evidence="2">Cell inner membrane</location>
        <topology evidence="2">Multi-pass membrane protein</topology>
    </subcellularLocation>
</comment>
<dbReference type="Gene3D" id="1.25.40.10">
    <property type="entry name" value="Tetratricopeptide repeat domain"/>
    <property type="match status" value="1"/>
</dbReference>
<evidence type="ECO:0000256" key="2">
    <source>
        <dbReference type="ARBA" id="ARBA00004429"/>
    </source>
</evidence>
<organism evidence="13 14">
    <name type="scientific">Xanthomonas chitinilytica</name>
    <dbReference type="NCBI Taxonomy" id="2989819"/>
    <lineage>
        <taxon>Bacteria</taxon>
        <taxon>Pseudomonadati</taxon>
        <taxon>Pseudomonadota</taxon>
        <taxon>Gammaproteobacteria</taxon>
        <taxon>Lysobacterales</taxon>
        <taxon>Lysobacteraceae</taxon>
        <taxon>Xanthomonas</taxon>
    </lineage>
</organism>
<accession>A0ABT3JZP9</accession>
<evidence type="ECO:0000313" key="14">
    <source>
        <dbReference type="Proteomes" id="UP001209922"/>
    </source>
</evidence>
<dbReference type="InterPro" id="IPR005254">
    <property type="entry name" value="Heme_biosyn_assoc_TPR_pro"/>
</dbReference>
<feature type="compositionally biased region" description="Basic and acidic residues" evidence="10">
    <location>
        <begin position="405"/>
        <end position="420"/>
    </location>
</feature>
<evidence type="ECO:0000256" key="8">
    <source>
        <dbReference type="ARBA" id="ARBA00023136"/>
    </source>
</evidence>
<feature type="domain" description="HemY N-terminal" evidence="12">
    <location>
        <begin position="33"/>
        <end position="132"/>
    </location>
</feature>
<dbReference type="Pfam" id="PF14559">
    <property type="entry name" value="TPR_19"/>
    <property type="match status" value="1"/>
</dbReference>
<gene>
    <name evidence="13" type="ORF">OK345_14480</name>
</gene>
<comment type="pathway">
    <text evidence="3">Porphyrin-containing compound metabolism; protoheme biosynthesis.</text>
</comment>
<comment type="caution">
    <text evidence="13">The sequence shown here is derived from an EMBL/GenBank/DDBJ whole genome shotgun (WGS) entry which is preliminary data.</text>
</comment>
<dbReference type="InterPro" id="IPR011990">
    <property type="entry name" value="TPR-like_helical_dom_sf"/>
</dbReference>
<keyword evidence="7 11" id="KW-1133">Transmembrane helix</keyword>
<dbReference type="EMBL" id="JAPCHY010000013">
    <property type="protein sequence ID" value="MCW4473704.1"/>
    <property type="molecule type" value="Genomic_DNA"/>
</dbReference>
<comment type="function">
    <text evidence="1">Involved in a late step of protoheme IX synthesis.</text>
</comment>
<evidence type="ECO:0000256" key="1">
    <source>
        <dbReference type="ARBA" id="ARBA00002962"/>
    </source>
</evidence>
<keyword evidence="6 11" id="KW-0812">Transmembrane</keyword>
<proteinExistence type="predicted"/>
<evidence type="ECO:0000256" key="4">
    <source>
        <dbReference type="ARBA" id="ARBA00022475"/>
    </source>
</evidence>
<evidence type="ECO:0000256" key="6">
    <source>
        <dbReference type="ARBA" id="ARBA00022692"/>
    </source>
</evidence>
<evidence type="ECO:0000256" key="3">
    <source>
        <dbReference type="ARBA" id="ARBA00004744"/>
    </source>
</evidence>
<name>A0ABT3JZP9_9XANT</name>
<evidence type="ECO:0000256" key="10">
    <source>
        <dbReference type="SAM" id="MobiDB-lite"/>
    </source>
</evidence>
<protein>
    <submittedName>
        <fullName evidence="13">Heme biosynthesis protein HemY</fullName>
    </submittedName>
</protein>
<keyword evidence="4" id="KW-1003">Cell membrane</keyword>
<evidence type="ECO:0000313" key="13">
    <source>
        <dbReference type="EMBL" id="MCW4473704.1"/>
    </source>
</evidence>
<evidence type="ECO:0000256" key="9">
    <source>
        <dbReference type="ARBA" id="ARBA00023244"/>
    </source>
</evidence>
<feature type="transmembrane region" description="Helical" evidence="11">
    <location>
        <begin position="51"/>
        <end position="77"/>
    </location>
</feature>
<dbReference type="SUPFAM" id="SSF48452">
    <property type="entry name" value="TPR-like"/>
    <property type="match status" value="1"/>
</dbReference>
<reference evidence="13 14" key="1">
    <citation type="submission" date="2022-10" db="EMBL/GenBank/DDBJ databases">
        <title>Xanthomonas sp. H13-6.</title>
        <authorList>
            <person name="Liu X."/>
            <person name="Deng Z."/>
            <person name="Jiang Y."/>
            <person name="Yu T."/>
            <person name="Ai J."/>
        </authorList>
    </citation>
    <scope>NUCLEOTIDE SEQUENCE [LARGE SCALE GENOMIC DNA]</scope>
    <source>
        <strain evidence="13 14">H13-6</strain>
    </source>
</reference>
<feature type="region of interest" description="Disordered" evidence="10">
    <location>
        <begin position="394"/>
        <end position="420"/>
    </location>
</feature>
<sequence length="420" mass="45872">MKPFRSLLILLLVAALGILGAQWLAQQQLRDLGEVIVQVGGNDYVATLPQAALALLIAVLLLWLLWTLASAPFRAWARYRRRQGRTRLFEGLQALEQGQWQRAERLLQAAAKDPEVGTVALAAAIRAAEARGDTAAAGQYLQQLGAVDATSHALHSAERWLAQQRPLEAINALDVAGIQPLPPRGLWLRTEALAQAGRAAEAYGQLGALRQQQALTADALAALETRLAAQALAEADDVNALAAHWEVLPKALRHDPAVVSVYARRAVALNWEEPALRSLEQALEARWDESLAALYGTLPVERFDSRRASAQRWLQAHPASPALLLTLARLARRQGQWAQAEEFLHRAIAQDAGADAWEELGEGFAANGDDALARQCLLNALRLRRGEPVDALGGRDLQQQIHDQAVPEERDEHGLPRLPD</sequence>
<evidence type="ECO:0000256" key="7">
    <source>
        <dbReference type="ARBA" id="ARBA00022989"/>
    </source>
</evidence>